<keyword evidence="3 6" id="KW-0378">Hydrolase</keyword>
<keyword evidence="5 6" id="KW-0472">Membrane</keyword>
<evidence type="ECO:0000256" key="3">
    <source>
        <dbReference type="ARBA" id="ARBA00022801"/>
    </source>
</evidence>
<feature type="domain" description="Phosphatidic acid phosphatase type 2/haloperoxidase" evidence="7">
    <location>
        <begin position="143"/>
        <end position="254"/>
    </location>
</feature>
<dbReference type="GO" id="GO:0008610">
    <property type="term" value="P:lipid biosynthetic process"/>
    <property type="evidence" value="ECO:0007669"/>
    <property type="project" value="TreeGrafter"/>
</dbReference>
<dbReference type="InterPro" id="IPR039667">
    <property type="entry name" value="Dolichyldiphosphatase_PAP2"/>
</dbReference>
<gene>
    <name evidence="8" type="primary">AlNc14C87G5563</name>
    <name evidence="8" type="ORF">ALNC14_063080</name>
</gene>
<evidence type="ECO:0000256" key="4">
    <source>
        <dbReference type="ARBA" id="ARBA00022989"/>
    </source>
</evidence>
<dbReference type="GO" id="GO:0005789">
    <property type="term" value="C:endoplasmic reticulum membrane"/>
    <property type="evidence" value="ECO:0007669"/>
    <property type="project" value="UniProtKB-SubCell"/>
</dbReference>
<dbReference type="UniPathway" id="UPA00378"/>
<dbReference type="HOGENOM" id="CLU_074922_1_2_1"/>
<dbReference type="EC" id="3.6.1.43" evidence="6"/>
<evidence type="ECO:0000259" key="7">
    <source>
        <dbReference type="SMART" id="SM00014"/>
    </source>
</evidence>
<reference evidence="8" key="2">
    <citation type="submission" date="2011-02" db="EMBL/GenBank/DDBJ databases">
        <authorList>
            <person name="MacLean D."/>
        </authorList>
    </citation>
    <scope>NUCLEOTIDE SEQUENCE</scope>
</reference>
<dbReference type="PANTHER" id="PTHR11247">
    <property type="entry name" value="PALMITOYL-PROTEIN THIOESTERASE/DOLICHYLDIPHOSPHATASE 1"/>
    <property type="match status" value="1"/>
</dbReference>
<dbReference type="Pfam" id="PF01569">
    <property type="entry name" value="PAP2"/>
    <property type="match status" value="1"/>
</dbReference>
<proteinExistence type="inferred from homology"/>
<evidence type="ECO:0000256" key="1">
    <source>
        <dbReference type="ARBA" id="ARBA00004141"/>
    </source>
</evidence>
<evidence type="ECO:0000256" key="5">
    <source>
        <dbReference type="ARBA" id="ARBA00023136"/>
    </source>
</evidence>
<evidence type="ECO:0000256" key="6">
    <source>
        <dbReference type="RuleBase" id="RU367078"/>
    </source>
</evidence>
<keyword evidence="4 6" id="KW-1133">Transmembrane helix</keyword>
<dbReference type="SMART" id="SM00014">
    <property type="entry name" value="acidPPc"/>
    <property type="match status" value="1"/>
</dbReference>
<dbReference type="EMBL" id="FR824132">
    <property type="protein sequence ID" value="CCA20165.1"/>
    <property type="molecule type" value="Genomic_DNA"/>
</dbReference>
<feature type="transmembrane region" description="Helical" evidence="6">
    <location>
        <begin position="237"/>
        <end position="256"/>
    </location>
</feature>
<comment type="function">
    <text evidence="6">Required for efficient N-glycosylation. Necessary for maintaining optimal levels of dolichol-linked oligosaccharides. Hydrolyzes dolichyl pyrophosphate at a very high rate and dolichyl monophosphate at a much lower rate. Does not act on phosphatidate.</text>
</comment>
<dbReference type="GO" id="GO:0006487">
    <property type="term" value="P:protein N-linked glycosylation"/>
    <property type="evidence" value="ECO:0007669"/>
    <property type="project" value="UniProtKB-UniRule"/>
</dbReference>
<organism evidence="8">
    <name type="scientific">Albugo laibachii Nc14</name>
    <dbReference type="NCBI Taxonomy" id="890382"/>
    <lineage>
        <taxon>Eukaryota</taxon>
        <taxon>Sar</taxon>
        <taxon>Stramenopiles</taxon>
        <taxon>Oomycota</taxon>
        <taxon>Peronosporomycetes</taxon>
        <taxon>Albuginales</taxon>
        <taxon>Albuginaceae</taxon>
        <taxon>Albugo</taxon>
    </lineage>
</organism>
<dbReference type="PANTHER" id="PTHR11247:SF1">
    <property type="entry name" value="DOLICHYLDIPHOSPHATASE 1"/>
    <property type="match status" value="1"/>
</dbReference>
<dbReference type="Gene3D" id="1.20.144.10">
    <property type="entry name" value="Phosphatidic acid phosphatase type 2/haloperoxidase"/>
    <property type="match status" value="1"/>
</dbReference>
<dbReference type="GO" id="GO:0047874">
    <property type="term" value="F:dolichyldiphosphatase activity"/>
    <property type="evidence" value="ECO:0007669"/>
    <property type="project" value="UniProtKB-UniRule"/>
</dbReference>
<dbReference type="InterPro" id="IPR036938">
    <property type="entry name" value="PAP2/HPO_sf"/>
</dbReference>
<comment type="subcellular location">
    <subcellularLocation>
        <location evidence="6">Endoplasmic reticulum membrane</location>
        <topology evidence="6">Multi-pass membrane protein</topology>
    </subcellularLocation>
    <subcellularLocation>
        <location evidence="1">Membrane</location>
        <topology evidence="1">Multi-pass membrane protein</topology>
    </subcellularLocation>
</comment>
<comment type="similarity">
    <text evidence="6">Belongs to the dolichyldiphosphatase family.</text>
</comment>
<name>F0WG31_9STRA</name>
<evidence type="ECO:0000313" key="8">
    <source>
        <dbReference type="EMBL" id="CCA20165.1"/>
    </source>
</evidence>
<dbReference type="AlphaFoldDB" id="F0WG31"/>
<dbReference type="CDD" id="cd03382">
    <property type="entry name" value="PAP2_dolichyldiphosphatase"/>
    <property type="match status" value="1"/>
</dbReference>
<dbReference type="InterPro" id="IPR000326">
    <property type="entry name" value="PAP2/HPO"/>
</dbReference>
<sequence>MCRSLAALRSLQIAARQWLLSFSKRPRTCKPRNVSKVLASTLRSQTMFINALTTLAAVLTLRRTLVTDSVIKFANCMLTKSRDHYIRLLIVWFEMALKNFELTWVVYDDSDPYGFFLALFTLTPIFVMVMYGTALAFQRDLDTLFMVAGQLTNEALNKSLKYLIRHRRPTGASITGHGMPSAHAQFITFFSTFVVLYTWRRLNTHRKLEQHCTILAAVILSWIVCISRIRLRYHTPMQVYVGAVIGVLFAIIWFSLSTHIPRSYFDTMTNLKVMRIFRFRDISHIPDLIVYQHEICLQENKSK</sequence>
<protein>
    <recommendedName>
        <fullName evidence="6">Dolichyldiphosphatase</fullName>
        <ecNumber evidence="6">3.6.1.43</ecNumber>
    </recommendedName>
</protein>
<reference evidence="8" key="1">
    <citation type="journal article" date="2011" name="PLoS Biol.">
        <title>Gene gain and loss during evolution of obligate parasitism in the white rust pathogen of Arabidopsis thaliana.</title>
        <authorList>
            <person name="Kemen E."/>
            <person name="Gardiner A."/>
            <person name="Schultz-Larsen T."/>
            <person name="Kemen A.C."/>
            <person name="Balmuth A.L."/>
            <person name="Robert-Seilaniantz A."/>
            <person name="Bailey K."/>
            <person name="Holub E."/>
            <person name="Studholme D.J."/>
            <person name="Maclean D."/>
            <person name="Jones J.D."/>
        </authorList>
    </citation>
    <scope>NUCLEOTIDE SEQUENCE</scope>
</reference>
<keyword evidence="6" id="KW-0256">Endoplasmic reticulum</keyword>
<comment type="catalytic activity">
    <reaction evidence="6">
        <text>a di-trans,poly-cis-dolichyl diphosphate + H2O = a di-trans,poly-cis-dolichyl phosphate + phosphate + H(+)</text>
        <dbReference type="Rhea" id="RHEA:14385"/>
        <dbReference type="Rhea" id="RHEA-COMP:19498"/>
        <dbReference type="Rhea" id="RHEA-COMP:19506"/>
        <dbReference type="ChEBI" id="CHEBI:15377"/>
        <dbReference type="ChEBI" id="CHEBI:15378"/>
        <dbReference type="ChEBI" id="CHEBI:43474"/>
        <dbReference type="ChEBI" id="CHEBI:57497"/>
        <dbReference type="ChEBI" id="CHEBI:57683"/>
        <dbReference type="EC" id="3.6.1.43"/>
    </reaction>
</comment>
<feature type="transmembrane region" description="Helical" evidence="6">
    <location>
        <begin position="212"/>
        <end position="231"/>
    </location>
</feature>
<dbReference type="SUPFAM" id="SSF48317">
    <property type="entry name" value="Acid phosphatase/Vanadium-dependent haloperoxidase"/>
    <property type="match status" value="1"/>
</dbReference>
<accession>F0WG31</accession>
<evidence type="ECO:0000256" key="2">
    <source>
        <dbReference type="ARBA" id="ARBA00022692"/>
    </source>
</evidence>
<keyword evidence="2 6" id="KW-0812">Transmembrane</keyword>
<feature type="transmembrane region" description="Helical" evidence="6">
    <location>
        <begin position="113"/>
        <end position="137"/>
    </location>
</feature>
<comment type="pathway">
    <text evidence="6">Protein modification; protein glycosylation.</text>
</comment>